<comment type="caution">
    <text evidence="2">The sequence shown here is derived from an EMBL/GenBank/DDBJ whole genome shotgun (WGS) entry which is preliminary data.</text>
</comment>
<dbReference type="RefSeq" id="WP_249308442.1">
    <property type="nucleotide sequence ID" value="NZ_JACRSZ010000008.1"/>
</dbReference>
<evidence type="ECO:0000313" key="2">
    <source>
        <dbReference type="EMBL" id="MBC8573312.1"/>
    </source>
</evidence>
<protein>
    <submittedName>
        <fullName evidence="2">Uncharacterized protein</fullName>
    </submittedName>
</protein>
<gene>
    <name evidence="2" type="ORF">H8716_09475</name>
</gene>
<proteinExistence type="predicted"/>
<name>A0ABR7NBV1_9FIRM</name>
<accession>A0ABR7NBV1</accession>
<reference evidence="2 3" key="1">
    <citation type="submission" date="2020-08" db="EMBL/GenBank/DDBJ databases">
        <title>Genome public.</title>
        <authorList>
            <person name="Liu C."/>
            <person name="Sun Q."/>
        </authorList>
    </citation>
    <scope>NUCLEOTIDE SEQUENCE [LARGE SCALE GENOMIC DNA]</scope>
    <source>
        <strain evidence="2 3">NSJ-46</strain>
    </source>
</reference>
<feature type="signal peptide" evidence="1">
    <location>
        <begin position="1"/>
        <end position="21"/>
    </location>
</feature>
<evidence type="ECO:0000313" key="3">
    <source>
        <dbReference type="Proteomes" id="UP000657421"/>
    </source>
</evidence>
<feature type="chain" id="PRO_5045441407" evidence="1">
    <location>
        <begin position="22"/>
        <end position="300"/>
    </location>
</feature>
<sequence length="300" mass="34229">MKKISVVISVCAVLLSFNICGEDMGVVSAQTPGAEESLTILQDIIREDECQVGMAFLGYIDEAAEVSEILEYTRQEELTDAYPFLQDGTVVDAGGCEIYAIVPRDDSKVSVYPAQITEEGEYVDELNDPWYMGQENEVIILRCNMSEIHSNVMVSVQKQNMSVQYHPMVSLRDGHLAAEAYCYDFSIYDNDWEEYDPEYYDLESYNSEYYEPEYYDSSLDINIARELLAETDEVRYYLSLGMSLWYTGTEEYIGGRYCPVFVLGTDQEDHFTKENYYAVGDNVVYYYDVLGDAWLLLGAG</sequence>
<dbReference type="Proteomes" id="UP000657421">
    <property type="component" value="Unassembled WGS sequence"/>
</dbReference>
<keyword evidence="1" id="KW-0732">Signal</keyword>
<keyword evidence="3" id="KW-1185">Reference proteome</keyword>
<evidence type="ECO:0000256" key="1">
    <source>
        <dbReference type="SAM" id="SignalP"/>
    </source>
</evidence>
<dbReference type="EMBL" id="JACRSZ010000008">
    <property type="protein sequence ID" value="MBC8573312.1"/>
    <property type="molecule type" value="Genomic_DNA"/>
</dbReference>
<organism evidence="2 3">
    <name type="scientific">Jingyaoa shaoxingensis</name>
    <dbReference type="NCBI Taxonomy" id="2763671"/>
    <lineage>
        <taxon>Bacteria</taxon>
        <taxon>Bacillati</taxon>
        <taxon>Bacillota</taxon>
        <taxon>Clostridia</taxon>
        <taxon>Lachnospirales</taxon>
        <taxon>Lachnospiraceae</taxon>
        <taxon>Jingyaoa</taxon>
    </lineage>
</organism>